<proteinExistence type="predicted"/>
<dbReference type="Pfam" id="PF10117">
    <property type="entry name" value="McrBC"/>
    <property type="match status" value="1"/>
</dbReference>
<dbReference type="Proteomes" id="UP000831460">
    <property type="component" value="Chromosome"/>
</dbReference>
<dbReference type="RefSeq" id="WP_243548156.1">
    <property type="nucleotide sequence ID" value="NZ_CP094532.1"/>
</dbReference>
<evidence type="ECO:0000313" key="2">
    <source>
        <dbReference type="Proteomes" id="UP000831460"/>
    </source>
</evidence>
<name>A0ABY4BLT0_9FLAO</name>
<dbReference type="EMBL" id="CP094532">
    <property type="protein sequence ID" value="UOE40130.1"/>
    <property type="molecule type" value="Genomic_DNA"/>
</dbReference>
<dbReference type="PANTHER" id="PTHR38733">
    <property type="entry name" value="PROTEIN MCRC"/>
    <property type="match status" value="1"/>
</dbReference>
<dbReference type="InterPro" id="IPR019292">
    <property type="entry name" value="McrC"/>
</dbReference>
<dbReference type="PANTHER" id="PTHR38733:SF1">
    <property type="entry name" value="TYPE IV METHYL-DIRECTED RESTRICTION ENZYME ECOKMCRBC"/>
    <property type="match status" value="1"/>
</dbReference>
<gene>
    <name evidence="1" type="ORF">MTP09_09375</name>
</gene>
<reference evidence="1 2" key="1">
    <citation type="submission" date="2022-03" db="EMBL/GenBank/DDBJ databases">
        <title>Chryseobacterium sp. isolated from particulate matters in swine house.</title>
        <authorList>
            <person name="Won M."/>
            <person name="Kim S.-J."/>
            <person name="Kwon S.-W."/>
        </authorList>
    </citation>
    <scope>NUCLEOTIDE SEQUENCE [LARGE SCALE GENOMIC DNA]</scope>
    <source>
        <strain evidence="1 2">SC2-2</strain>
    </source>
</reference>
<keyword evidence="2" id="KW-1185">Reference proteome</keyword>
<sequence length="415" mass="48275">MISDINRITVFEHEKIFVHSGANRLPKNVHLQLEKYYGSYSPFFSLIRDGVQFNEYVGVLQVGKYSIEVLPKADKDGEEEWRAILIGMIQTIWGFEVKQSGSSTLSVRKNSILDLYFELFVNELERLLQKGLIKKYVHTEGNIRALKGQIHFAKNISHNLSHQERFYTKHTHYSNDHLILKILYKGLKLISKLNSNVALQSRIGSLFLNFPELDDIKVTEITFERIRFDRKNADYKTAVKIAQLLLLNWHPDISKGRNDVIALMFNMNVLWEQFVFITLKRRLKNCSVSAQKSRKFWKPSDGYYSKMQADIIIKNKVTEEVAILDTKWKNLGDFNPSPNDLRQMYVYHRYYNGSKTGLIYPGHSTTIKSGNYVSSQEEDLMSEKNCSLIFIEPIQKVTDWQNKIHSTVDAFLNCP</sequence>
<evidence type="ECO:0000313" key="1">
    <source>
        <dbReference type="EMBL" id="UOE40130.1"/>
    </source>
</evidence>
<organism evidence="1 2">
    <name type="scientific">Chryseobacterium suipulveris</name>
    <dbReference type="NCBI Taxonomy" id="2929800"/>
    <lineage>
        <taxon>Bacteria</taxon>
        <taxon>Pseudomonadati</taxon>
        <taxon>Bacteroidota</taxon>
        <taxon>Flavobacteriia</taxon>
        <taxon>Flavobacteriales</taxon>
        <taxon>Weeksellaceae</taxon>
        <taxon>Chryseobacterium group</taxon>
        <taxon>Chryseobacterium</taxon>
    </lineage>
</organism>
<accession>A0ABY4BLT0</accession>
<protein>
    <submittedName>
        <fullName evidence="1">McrC family protein</fullName>
    </submittedName>
</protein>